<dbReference type="Pfam" id="PF05795">
    <property type="entry name" value="Plasmodium_Vir"/>
    <property type="match status" value="1"/>
</dbReference>
<dbReference type="VEuPathDB" id="PlasmoDB:PVPAM_100041700"/>
<keyword evidence="2" id="KW-0472">Membrane</keyword>
<name>A0A8S4HBI6_PLAVI</name>
<reference evidence="3" key="1">
    <citation type="submission" date="2021-09" db="EMBL/GenBank/DDBJ databases">
        <authorList>
            <consortium name="Pathogen Informatics"/>
        </authorList>
    </citation>
    <scope>NUCLEOTIDE SEQUENCE</scope>
    <source>
        <strain evidence="3">PvW1</strain>
    </source>
</reference>
<evidence type="ECO:0000256" key="2">
    <source>
        <dbReference type="SAM" id="Phobius"/>
    </source>
</evidence>
<keyword evidence="2" id="KW-0812">Transmembrane</keyword>
<dbReference type="AlphaFoldDB" id="A0A8S4HBI6"/>
<feature type="region of interest" description="Disordered" evidence="1">
    <location>
        <begin position="376"/>
        <end position="395"/>
    </location>
</feature>
<comment type="caution">
    <text evidence="3">The sequence shown here is derived from an EMBL/GenBank/DDBJ whole genome shotgun (WGS) entry which is preliminary data.</text>
</comment>
<feature type="compositionally biased region" description="Basic and acidic residues" evidence="1">
    <location>
        <begin position="346"/>
        <end position="366"/>
    </location>
</feature>
<gene>
    <name evidence="3" type="ORF">PVW1_100059200</name>
</gene>
<organism evidence="3 4">
    <name type="scientific">Plasmodium vivax</name>
    <name type="common">malaria parasite P. vivax</name>
    <dbReference type="NCBI Taxonomy" id="5855"/>
    <lineage>
        <taxon>Eukaryota</taxon>
        <taxon>Sar</taxon>
        <taxon>Alveolata</taxon>
        <taxon>Apicomplexa</taxon>
        <taxon>Aconoidasida</taxon>
        <taxon>Haemosporida</taxon>
        <taxon>Plasmodiidae</taxon>
        <taxon>Plasmodium</taxon>
        <taxon>Plasmodium (Plasmodium)</taxon>
    </lineage>
</organism>
<dbReference type="EMBL" id="CAJZCX010000005">
    <property type="protein sequence ID" value="CAG9475194.1"/>
    <property type="molecule type" value="Genomic_DNA"/>
</dbReference>
<protein>
    <submittedName>
        <fullName evidence="3">(malaria parasite P. vivax) hypothetical protein</fullName>
    </submittedName>
</protein>
<feature type="region of interest" description="Disordered" evidence="1">
    <location>
        <begin position="244"/>
        <end position="366"/>
    </location>
</feature>
<accession>A0A8S4HBI6</accession>
<evidence type="ECO:0000256" key="1">
    <source>
        <dbReference type="SAM" id="MobiDB-lite"/>
    </source>
</evidence>
<dbReference type="Proteomes" id="UP000779233">
    <property type="component" value="Unassembled WGS sequence"/>
</dbReference>
<feature type="compositionally biased region" description="Low complexity" evidence="1">
    <location>
        <begin position="270"/>
        <end position="282"/>
    </location>
</feature>
<evidence type="ECO:0000313" key="4">
    <source>
        <dbReference type="Proteomes" id="UP000779233"/>
    </source>
</evidence>
<feature type="compositionally biased region" description="Low complexity" evidence="1">
    <location>
        <begin position="321"/>
        <end position="336"/>
    </location>
</feature>
<proteinExistence type="predicted"/>
<evidence type="ECO:0000313" key="3">
    <source>
        <dbReference type="EMBL" id="CAG9475194.1"/>
    </source>
</evidence>
<feature type="transmembrane region" description="Helical" evidence="2">
    <location>
        <begin position="432"/>
        <end position="452"/>
    </location>
</feature>
<feature type="compositionally biased region" description="Low complexity" evidence="1">
    <location>
        <begin position="294"/>
        <end position="310"/>
    </location>
</feature>
<keyword evidence="2" id="KW-1133">Transmembrane helix</keyword>
<sequence>MAASTGNSWDEALLHLPAYQKYKEFDSVDISKETLSQCNDLGSKEESDKTLCKKVAQNLRKLSTLQGDELTNGCYYFQHWFYEQIAKTYYDGKDKNKKYHVGEKLFDIIALFISKYSKLEPCRCNVFGKPEDWKEEKYLHTYFENHQDINCSNSGKDRCEKYIQYVTYINSLFPGKVDKCCDDEELWYEGFCEPYFKCENKFSPEKLLTQLKTELQSLGTKAEAPREGGTVGGVVDAKAKPGAAVSEGAGSGVLKPAAAKPAPVKPAPAKPVAAKPVAAKPADTNPAPSERAPAKPVAAKPAATKPAATKPAKEESEGEDPAQAKPVPAKPVAAKPLATKSAPPERAPEAPEPKRSQPEIPAREVPEQAVVETADTLQHEESFSPPPMESSEQSVQEVSSYTTELASSGVPLTNADALSTLGTTHEELDSNFFRNVIMAIAVLGTIFFLFYYNRSARLESNSRKKKGKKKIFEHNYYEEYEKELPMYDSEETFVDSEMDRLYLNYHPDQDSYY</sequence>
<dbReference type="InterPro" id="IPR008780">
    <property type="entry name" value="Plasmodium_Vir"/>
</dbReference>
<feature type="compositionally biased region" description="Low complexity" evidence="1">
    <location>
        <begin position="244"/>
        <end position="262"/>
    </location>
</feature>